<evidence type="ECO:0000259" key="7">
    <source>
        <dbReference type="Pfam" id="PF01103"/>
    </source>
</evidence>
<keyword evidence="5" id="KW-0472">Membrane</keyword>
<evidence type="ECO:0000256" key="3">
    <source>
        <dbReference type="ARBA" id="ARBA00022692"/>
    </source>
</evidence>
<keyword evidence="2" id="KW-1134">Transmembrane beta strand</keyword>
<evidence type="ECO:0000313" key="9">
    <source>
        <dbReference type="EMBL" id="AVO35456.1"/>
    </source>
</evidence>
<evidence type="ECO:0000259" key="8">
    <source>
        <dbReference type="Pfam" id="PF07244"/>
    </source>
</evidence>
<dbReference type="Gene3D" id="2.40.160.50">
    <property type="entry name" value="membrane protein fhac: a member of the omp85/tpsb transporter family"/>
    <property type="match status" value="1"/>
</dbReference>
<protein>
    <submittedName>
        <fullName evidence="9">Outer membrane protein assembly factor</fullName>
    </submittedName>
</protein>
<keyword evidence="10" id="KW-1185">Reference proteome</keyword>
<accession>A0A2S0MHX8</accession>
<dbReference type="Pfam" id="PF07244">
    <property type="entry name" value="POTRA"/>
    <property type="match status" value="1"/>
</dbReference>
<sequence length="651" mass="70940">MVSAVTQFAAFSDKVNHYTRSVMKSGNPRHPSSLPILLALLLILPGCAWLPGGKKADDKAATQSTADGASALTEAPANPSFDIRVEVDDDELKTLVERHNELQRYRAVPDLDESEFARVMAVAESDVRNLLGTEGYFNPQIKVRREERAGARPVVVIAITPGEPTTVRKVNIEFEGDIAQTADAQAVQQRGQITDHWSLDEGRRFTQSRWSSAKTGALRELVERRYPRGRLSYSLADVDAPEAKANLGVRLDSGPPFFLGPATVRGAKRYPPELAERLSWLKPGDVYDQKKLVDAQQRLAGSGYYDSAYISIDPQGDPNAAPVTYSVREAKRHKVQLGVGYSTDGGPRVTLEHRDNQALGTSWRADTKLNFDRKTPLLQTEWTSLPRASGWRNAALARYMRQDDGALVTTSQTLRLGMNKTGEKYDRSVYLQFDHANVTGSGSRAVPSALLGDGAAVSLNYGWTGRYFNTLPVPTAGYGLSGEVGAGVTAAGPRKPFTRLNGRWLGIFPVGSGGSSLVLRTEAGALLAAKQARLPSTYMFRTGGDTTVRGYGYRKIGIDFGDDLIGPGRYMAVGSVEWQRPILQDRFPGLLQHTLFVDVGSVANNIGDLRPNWGVGTGVRLITPVGPMALDVAYGLQSKAFRLHMTVGFVF</sequence>
<name>A0A2S0MHX8_9BURK</name>
<comment type="subcellular location">
    <subcellularLocation>
        <location evidence="1">Membrane</location>
    </subcellularLocation>
</comment>
<evidence type="ECO:0000256" key="6">
    <source>
        <dbReference type="ARBA" id="ARBA00023237"/>
    </source>
</evidence>
<dbReference type="Pfam" id="PF01103">
    <property type="entry name" value="Omp85"/>
    <property type="match status" value="1"/>
</dbReference>
<dbReference type="InterPro" id="IPR010827">
    <property type="entry name" value="BamA/TamA_POTRA"/>
</dbReference>
<dbReference type="Proteomes" id="UP000239709">
    <property type="component" value="Chromosome"/>
</dbReference>
<dbReference type="InterPro" id="IPR039910">
    <property type="entry name" value="D15-like"/>
</dbReference>
<gene>
    <name evidence="9" type="ORF">C6570_15420</name>
</gene>
<keyword evidence="3" id="KW-0812">Transmembrane</keyword>
<dbReference type="AlphaFoldDB" id="A0A2S0MHX8"/>
<organism evidence="9 10">
    <name type="scientific">Ottowia oryzae</name>
    <dbReference type="NCBI Taxonomy" id="2109914"/>
    <lineage>
        <taxon>Bacteria</taxon>
        <taxon>Pseudomonadati</taxon>
        <taxon>Pseudomonadota</taxon>
        <taxon>Betaproteobacteria</taxon>
        <taxon>Burkholderiales</taxon>
        <taxon>Comamonadaceae</taxon>
        <taxon>Ottowia</taxon>
    </lineage>
</organism>
<evidence type="ECO:0000313" key="10">
    <source>
        <dbReference type="Proteomes" id="UP000239709"/>
    </source>
</evidence>
<feature type="domain" description="POTRA" evidence="8">
    <location>
        <begin position="263"/>
        <end position="329"/>
    </location>
</feature>
<reference evidence="9 10" key="1">
    <citation type="submission" date="2018-03" db="EMBL/GenBank/DDBJ databases">
        <title>Genome sequencing of Ottowia sp.</title>
        <authorList>
            <person name="Kim S.-J."/>
            <person name="Heo J."/>
            <person name="Kwon S.-W."/>
        </authorList>
    </citation>
    <scope>NUCLEOTIDE SEQUENCE [LARGE SCALE GENOMIC DNA]</scope>
    <source>
        <strain evidence="9 10">KADR8-3</strain>
    </source>
</reference>
<evidence type="ECO:0000256" key="2">
    <source>
        <dbReference type="ARBA" id="ARBA00022452"/>
    </source>
</evidence>
<proteinExistence type="predicted"/>
<keyword evidence="4" id="KW-0732">Signal</keyword>
<dbReference type="PANTHER" id="PTHR12815">
    <property type="entry name" value="SORTING AND ASSEMBLY MACHINERY SAMM50 PROTEIN FAMILY MEMBER"/>
    <property type="match status" value="1"/>
</dbReference>
<dbReference type="GO" id="GO:0019867">
    <property type="term" value="C:outer membrane"/>
    <property type="evidence" value="ECO:0007669"/>
    <property type="project" value="InterPro"/>
</dbReference>
<dbReference type="Gene3D" id="3.10.20.310">
    <property type="entry name" value="membrane protein fhac"/>
    <property type="match status" value="2"/>
</dbReference>
<dbReference type="EMBL" id="CP027666">
    <property type="protein sequence ID" value="AVO35456.1"/>
    <property type="molecule type" value="Genomic_DNA"/>
</dbReference>
<feature type="domain" description="Bacterial surface antigen (D15)" evidence="7">
    <location>
        <begin position="335"/>
        <end position="639"/>
    </location>
</feature>
<evidence type="ECO:0000256" key="4">
    <source>
        <dbReference type="ARBA" id="ARBA00022729"/>
    </source>
</evidence>
<keyword evidence="6" id="KW-0998">Cell outer membrane</keyword>
<dbReference type="InterPro" id="IPR000184">
    <property type="entry name" value="Bac_surfAg_D15"/>
</dbReference>
<dbReference type="KEGG" id="otk:C6570_15420"/>
<evidence type="ECO:0000256" key="5">
    <source>
        <dbReference type="ARBA" id="ARBA00023136"/>
    </source>
</evidence>
<evidence type="ECO:0000256" key="1">
    <source>
        <dbReference type="ARBA" id="ARBA00004370"/>
    </source>
</evidence>
<dbReference type="PANTHER" id="PTHR12815:SF47">
    <property type="entry name" value="TRANSLOCATION AND ASSEMBLY MODULE SUBUNIT TAMA"/>
    <property type="match status" value="1"/>
</dbReference>